<dbReference type="Proteomes" id="UP000232922">
    <property type="component" value="Genome"/>
</dbReference>
<sequence>MGAVTSKRLDTSETKGYSDRGTALKVLCRNVRHDVEVSRMNYYCGGDIRFTARCLHIRHSHDGVEVKSTTCPSRGYLRLILLRDLTVFDDKLETPNGQKDLLNRVEILSDWYTSWSKTKNLINLQITTKRSVRFDTIATKLNRDLCDNDILLSEKALLFVYSNSSDRRIKSYIYENATVQMSTKVLFETQFSCSRYMYLATSRCYQKRDLYRIGITKDPDMLIEKLNCGRANDLLFLIRVVGVRKTDVVRSVLRQLFKPQSLLRVRSNFFVISKVDFLLLENFFCAASSVL</sequence>
<dbReference type="EMBL" id="KJ755191">
    <property type="protein sequence ID" value="AJP08978.1"/>
    <property type="molecule type" value="Genomic_DNA"/>
</dbReference>
<protein>
    <submittedName>
        <fullName evidence="1">Bro1</fullName>
    </submittedName>
</protein>
<organism evidence="1 2">
    <name type="scientific">Heliothis virescens ascovirus 3f</name>
    <dbReference type="NCBI Taxonomy" id="328614"/>
    <lineage>
        <taxon>Viruses</taxon>
        <taxon>Varidnaviria</taxon>
        <taxon>Bamfordvirae</taxon>
        <taxon>Nucleocytoviricota</taxon>
        <taxon>Megaviricetes</taxon>
        <taxon>Pimascovirales</taxon>
        <taxon>Pimascovirales incertae sedis</taxon>
        <taxon>Ascoviridae</taxon>
        <taxon>Ascovirus</taxon>
        <taxon>Ascovirus hvav3a</taxon>
    </lineage>
</organism>
<name>A0A171PV93_9VIRU</name>
<dbReference type="RefSeq" id="YP_009701478.1">
    <property type="nucleotide sequence ID" value="NC_044938.1"/>
</dbReference>
<accession>A0A171PV93</accession>
<reference evidence="2" key="1">
    <citation type="submission" date="2014-04" db="EMBL/GenBank/DDBJ databases">
        <authorList>
            <person name="Wei Y."/>
            <person name="Huang G."/>
            <person name="Cheng X."/>
        </authorList>
    </citation>
    <scope>NUCLEOTIDE SEQUENCE [LARGE SCALE GENOMIC DNA]</scope>
</reference>
<evidence type="ECO:0000313" key="2">
    <source>
        <dbReference type="Proteomes" id="UP000232922"/>
    </source>
</evidence>
<dbReference type="GeneID" id="41900614"/>
<dbReference type="KEGG" id="vg:41900614"/>
<proteinExistence type="predicted"/>
<evidence type="ECO:0000313" key="1">
    <source>
        <dbReference type="EMBL" id="AJP08978.1"/>
    </source>
</evidence>